<comment type="caution">
    <text evidence="7">The sequence shown here is derived from an EMBL/GenBank/DDBJ whole genome shotgun (WGS) entry which is preliminary data.</text>
</comment>
<dbReference type="Gene3D" id="3.90.550.10">
    <property type="entry name" value="Spore Coat Polysaccharide Biosynthesis Protein SpsA, Chain A"/>
    <property type="match status" value="1"/>
</dbReference>
<accession>A0A7J3VSK7</accession>
<keyword evidence="3" id="KW-0808">Transferase</keyword>
<dbReference type="SUPFAM" id="SSF53448">
    <property type="entry name" value="Nucleotide-diphospho-sugar transferases"/>
    <property type="match status" value="1"/>
</dbReference>
<dbReference type="InterPro" id="IPR005835">
    <property type="entry name" value="NTP_transferase_dom"/>
</dbReference>
<dbReference type="InterPro" id="IPR005771">
    <property type="entry name" value="GalU_uridylyltTrfase_bac/arc"/>
</dbReference>
<sequence length="288" mass="32163">MLRKVVITAAGLGTRLLPTTKELPKEMLPIYVEGGNGQPVLKPLLQALYEQLYLYGFREFCLVVGRGKRAIEDHFTPDWDFVEKLERKGKSSTLLDLTKFYRMLEDSVIVWVSQPNPRGFGDAVRMAHHFVGDENFLLCAGDTYIVSANNNFLQRLLAAEPRDSRGAALLVQRVDDPRQYGVVVAERRSDGLLRVSRVVEKPSTPPSNLAIMPFYVFTSYIMKALDKTPPGVGGEVQLTDAVELLIEEQGEVFAVSLADDELRLDIGTPETYLHALKSSYQYIGGGRP</sequence>
<keyword evidence="4" id="KW-0548">Nucleotidyltransferase</keyword>
<evidence type="ECO:0000256" key="4">
    <source>
        <dbReference type="ARBA" id="ARBA00022695"/>
    </source>
</evidence>
<dbReference type="EMBL" id="DRXH01000078">
    <property type="protein sequence ID" value="HHM44118.1"/>
    <property type="molecule type" value="Genomic_DNA"/>
</dbReference>
<dbReference type="AlphaFoldDB" id="A0A7J3VSK7"/>
<evidence type="ECO:0000256" key="5">
    <source>
        <dbReference type="ARBA" id="ARBA00048128"/>
    </source>
</evidence>
<gene>
    <name evidence="7" type="ORF">ENM31_02320</name>
</gene>
<reference evidence="7" key="1">
    <citation type="journal article" date="2020" name="mSystems">
        <title>Genome- and Community-Level Interaction Insights into Carbon Utilization and Element Cycling Functions of Hydrothermarchaeota in Hydrothermal Sediment.</title>
        <authorList>
            <person name="Zhou Z."/>
            <person name="Liu Y."/>
            <person name="Xu W."/>
            <person name="Pan J."/>
            <person name="Luo Z.H."/>
            <person name="Li M."/>
        </authorList>
    </citation>
    <scope>NUCLEOTIDE SEQUENCE [LARGE SCALE GENOMIC DNA]</scope>
    <source>
        <strain evidence="7">SpSt-1074</strain>
    </source>
</reference>
<dbReference type="InterPro" id="IPR029044">
    <property type="entry name" value="Nucleotide-diphossugar_trans"/>
</dbReference>
<evidence type="ECO:0000256" key="3">
    <source>
        <dbReference type="ARBA" id="ARBA00022679"/>
    </source>
</evidence>
<feature type="domain" description="Nucleotidyl transferase" evidence="6">
    <location>
        <begin position="4"/>
        <end position="277"/>
    </location>
</feature>
<dbReference type="EC" id="2.7.7.9" evidence="2"/>
<dbReference type="PANTHER" id="PTHR43197">
    <property type="entry name" value="UTP--GLUCOSE-1-PHOSPHATE URIDYLYLTRANSFERASE"/>
    <property type="match status" value="1"/>
</dbReference>
<evidence type="ECO:0000256" key="2">
    <source>
        <dbReference type="ARBA" id="ARBA00012415"/>
    </source>
</evidence>
<evidence type="ECO:0000313" key="7">
    <source>
        <dbReference type="EMBL" id="HHM44118.1"/>
    </source>
</evidence>
<dbReference type="GO" id="GO:0003983">
    <property type="term" value="F:UTP:glucose-1-phosphate uridylyltransferase activity"/>
    <property type="evidence" value="ECO:0007669"/>
    <property type="project" value="UniProtKB-EC"/>
</dbReference>
<dbReference type="PANTHER" id="PTHR43197:SF1">
    <property type="entry name" value="UTP--GLUCOSE-1-PHOSPHATE URIDYLYLTRANSFERASE"/>
    <property type="match status" value="1"/>
</dbReference>
<evidence type="ECO:0000256" key="1">
    <source>
        <dbReference type="ARBA" id="ARBA00006890"/>
    </source>
</evidence>
<protein>
    <recommendedName>
        <fullName evidence="2">UTP--glucose-1-phosphate uridylyltransferase</fullName>
        <ecNumber evidence="2">2.7.7.9</ecNumber>
    </recommendedName>
</protein>
<dbReference type="GO" id="GO:0006011">
    <property type="term" value="P:UDP-alpha-D-glucose metabolic process"/>
    <property type="evidence" value="ECO:0007669"/>
    <property type="project" value="InterPro"/>
</dbReference>
<comment type="similarity">
    <text evidence="1">Belongs to the UDPGP type 2 family.</text>
</comment>
<comment type="catalytic activity">
    <reaction evidence="5">
        <text>alpha-D-glucose 1-phosphate + UTP + H(+) = UDP-alpha-D-glucose + diphosphate</text>
        <dbReference type="Rhea" id="RHEA:19889"/>
        <dbReference type="ChEBI" id="CHEBI:15378"/>
        <dbReference type="ChEBI" id="CHEBI:33019"/>
        <dbReference type="ChEBI" id="CHEBI:46398"/>
        <dbReference type="ChEBI" id="CHEBI:58601"/>
        <dbReference type="ChEBI" id="CHEBI:58885"/>
        <dbReference type="EC" id="2.7.7.9"/>
    </reaction>
</comment>
<proteinExistence type="inferred from homology"/>
<evidence type="ECO:0000259" key="6">
    <source>
        <dbReference type="Pfam" id="PF00483"/>
    </source>
</evidence>
<dbReference type="Pfam" id="PF00483">
    <property type="entry name" value="NTP_transferase"/>
    <property type="match status" value="1"/>
</dbReference>
<name>A0A7J3VSK7_CALS0</name>
<organism evidence="7">
    <name type="scientific">Caldiarchaeum subterraneum</name>
    <dbReference type="NCBI Taxonomy" id="311458"/>
    <lineage>
        <taxon>Archaea</taxon>
        <taxon>Nitrososphaerota</taxon>
        <taxon>Candidatus Caldarchaeales</taxon>
        <taxon>Candidatus Caldarchaeaceae</taxon>
        <taxon>Candidatus Caldarchaeum</taxon>
    </lineage>
</organism>